<dbReference type="InterPro" id="IPR015854">
    <property type="entry name" value="ABC_transpr_LolD-like"/>
</dbReference>
<dbReference type="EMBL" id="JAGSOV010000075">
    <property type="protein sequence ID" value="MCO1660026.1"/>
    <property type="molecule type" value="Genomic_DNA"/>
</dbReference>
<comment type="caution">
    <text evidence="6">The sequence shown here is derived from an EMBL/GenBank/DDBJ whole genome shotgun (WGS) entry which is preliminary data.</text>
</comment>
<evidence type="ECO:0000313" key="6">
    <source>
        <dbReference type="EMBL" id="MCO1660026.1"/>
    </source>
</evidence>
<dbReference type="SMART" id="SM00382">
    <property type="entry name" value="AAA"/>
    <property type="match status" value="1"/>
</dbReference>
<dbReference type="InterPro" id="IPR027417">
    <property type="entry name" value="P-loop_NTPase"/>
</dbReference>
<dbReference type="InterPro" id="IPR003439">
    <property type="entry name" value="ABC_transporter-like_ATP-bd"/>
</dbReference>
<protein>
    <submittedName>
        <fullName evidence="6">ABC transporter ATP-binding protein</fullName>
    </submittedName>
</protein>
<dbReference type="InterPro" id="IPR017911">
    <property type="entry name" value="MacB-like_ATP-bd"/>
</dbReference>
<dbReference type="GO" id="GO:0005524">
    <property type="term" value="F:ATP binding"/>
    <property type="evidence" value="ECO:0007669"/>
    <property type="project" value="UniProtKB-KW"/>
</dbReference>
<gene>
    <name evidence="6" type="ORF">KDL28_33710</name>
</gene>
<dbReference type="Gene3D" id="3.40.50.300">
    <property type="entry name" value="P-loop containing nucleotide triphosphate hydrolases"/>
    <property type="match status" value="1"/>
</dbReference>
<dbReference type="PROSITE" id="PS50893">
    <property type="entry name" value="ABC_TRANSPORTER_2"/>
    <property type="match status" value="1"/>
</dbReference>
<keyword evidence="1" id="KW-0813">Transport</keyword>
<evidence type="ECO:0000256" key="4">
    <source>
        <dbReference type="SAM" id="MobiDB-lite"/>
    </source>
</evidence>
<organism evidence="6 7">
    <name type="scientific">Pseudonocardia humida</name>
    <dbReference type="NCBI Taxonomy" id="2800819"/>
    <lineage>
        <taxon>Bacteria</taxon>
        <taxon>Bacillati</taxon>
        <taxon>Actinomycetota</taxon>
        <taxon>Actinomycetes</taxon>
        <taxon>Pseudonocardiales</taxon>
        <taxon>Pseudonocardiaceae</taxon>
        <taxon>Pseudonocardia</taxon>
    </lineage>
</organism>
<accession>A0ABT1AAP8</accession>
<dbReference type="PANTHER" id="PTHR24220:SF685">
    <property type="entry name" value="ABC TRANSPORTER RELATED"/>
    <property type="match status" value="1"/>
</dbReference>
<evidence type="ECO:0000259" key="5">
    <source>
        <dbReference type="PROSITE" id="PS50893"/>
    </source>
</evidence>
<keyword evidence="2" id="KW-0547">Nucleotide-binding</keyword>
<keyword evidence="3 6" id="KW-0067">ATP-binding</keyword>
<dbReference type="PROSITE" id="PS00211">
    <property type="entry name" value="ABC_TRANSPORTER_1"/>
    <property type="match status" value="1"/>
</dbReference>
<reference evidence="6" key="1">
    <citation type="submission" date="2021-04" db="EMBL/GenBank/DDBJ databases">
        <title>Pseudonocardia sp. nov., isolated from sandy soil of mangrove forest.</title>
        <authorList>
            <person name="Zan Z."/>
            <person name="Huang R."/>
            <person name="Liu W."/>
        </authorList>
    </citation>
    <scope>NUCLEOTIDE SEQUENCE</scope>
    <source>
        <strain evidence="6">S2-4</strain>
    </source>
</reference>
<evidence type="ECO:0000256" key="2">
    <source>
        <dbReference type="ARBA" id="ARBA00022741"/>
    </source>
</evidence>
<keyword evidence="7" id="KW-1185">Reference proteome</keyword>
<evidence type="ECO:0000256" key="3">
    <source>
        <dbReference type="ARBA" id="ARBA00022840"/>
    </source>
</evidence>
<dbReference type="Pfam" id="PF00005">
    <property type="entry name" value="ABC_tran"/>
    <property type="match status" value="1"/>
</dbReference>
<name>A0ABT1AAP8_9PSEU</name>
<feature type="region of interest" description="Disordered" evidence="4">
    <location>
        <begin position="1"/>
        <end position="20"/>
    </location>
</feature>
<evidence type="ECO:0000313" key="7">
    <source>
        <dbReference type="Proteomes" id="UP001165283"/>
    </source>
</evidence>
<evidence type="ECO:0000256" key="1">
    <source>
        <dbReference type="ARBA" id="ARBA00022448"/>
    </source>
</evidence>
<dbReference type="InterPro" id="IPR003593">
    <property type="entry name" value="AAA+_ATPase"/>
</dbReference>
<dbReference type="InterPro" id="IPR017871">
    <property type="entry name" value="ABC_transporter-like_CS"/>
</dbReference>
<feature type="domain" description="ABC transporter" evidence="5">
    <location>
        <begin position="33"/>
        <end position="270"/>
    </location>
</feature>
<dbReference type="Proteomes" id="UP001165283">
    <property type="component" value="Unassembled WGS sequence"/>
</dbReference>
<sequence length="317" mass="33135">MSGPQGEWAPAPEGSAGEVGGELVPWKEGTVGVQTIDLVKDYGSGPGAVRALAGLSVSAERNRFTAIMGPSGSGKSTLLHCMAGLDAPTSGRVLLGPTDLTQLPEKKLTKLRRDRIGFVFQSYALLPQLSVKQNITLPLEVAGRKVDGQWLKTVVEALDLGRVLKQRPTRLSGGQQQRVAMARALLPRPDVVFADEPTGALDATTAREMLQFLRTSVHELGQTIVMVTHDPLAAEHTDHVLLLHQGALAAQIANPTAPVVLEALTVLDRMPADGWMTGGYRAAAIGGGYPGGTGVYPAASAAASRLALPAGPSARPA</sequence>
<dbReference type="PANTHER" id="PTHR24220">
    <property type="entry name" value="IMPORT ATP-BINDING PROTEIN"/>
    <property type="match status" value="1"/>
</dbReference>
<proteinExistence type="predicted"/>
<dbReference type="CDD" id="cd03255">
    <property type="entry name" value="ABC_MJ0796_LolCDE_FtsE"/>
    <property type="match status" value="1"/>
</dbReference>
<dbReference type="SUPFAM" id="SSF52540">
    <property type="entry name" value="P-loop containing nucleoside triphosphate hydrolases"/>
    <property type="match status" value="1"/>
</dbReference>